<keyword evidence="1" id="KW-0472">Membrane</keyword>
<feature type="transmembrane region" description="Helical" evidence="1">
    <location>
        <begin position="40"/>
        <end position="59"/>
    </location>
</feature>
<dbReference type="RefSeq" id="WP_266343970.1">
    <property type="nucleotide sequence ID" value="NZ_JAPKNH010000004.1"/>
</dbReference>
<organism evidence="2 3">
    <name type="scientific">Kaistia terrae</name>
    <dbReference type="NCBI Taxonomy" id="537017"/>
    <lineage>
        <taxon>Bacteria</taxon>
        <taxon>Pseudomonadati</taxon>
        <taxon>Pseudomonadota</taxon>
        <taxon>Alphaproteobacteria</taxon>
        <taxon>Hyphomicrobiales</taxon>
        <taxon>Kaistiaceae</taxon>
        <taxon>Kaistia</taxon>
    </lineage>
</organism>
<name>A0ABW0PW30_9HYPH</name>
<dbReference type="Proteomes" id="UP001596150">
    <property type="component" value="Unassembled WGS sequence"/>
</dbReference>
<dbReference type="Pfam" id="PF11391">
    <property type="entry name" value="DUF2798"/>
    <property type="match status" value="1"/>
</dbReference>
<accession>A0ABW0PW30</accession>
<evidence type="ECO:0000256" key="1">
    <source>
        <dbReference type="SAM" id="Phobius"/>
    </source>
</evidence>
<protein>
    <submittedName>
        <fullName evidence="2">DUF2798 domain-containing protein</fullName>
    </submittedName>
</protein>
<proteinExistence type="predicted"/>
<feature type="transmembrane region" description="Helical" evidence="1">
    <location>
        <begin position="7"/>
        <end position="28"/>
    </location>
</feature>
<keyword evidence="1" id="KW-0812">Transmembrane</keyword>
<sequence length="74" mass="8096">MNPKTIVIAQFFISGMMAFIMTGFFGFLHLGLTSEWLHEWAGSFVIAWPVAFVLSLGVGKLGFLIATRITGETA</sequence>
<comment type="caution">
    <text evidence="2">The sequence shown here is derived from an EMBL/GenBank/DDBJ whole genome shotgun (WGS) entry which is preliminary data.</text>
</comment>
<dbReference type="EMBL" id="JBHSML010000003">
    <property type="protein sequence ID" value="MFC5516796.1"/>
    <property type="molecule type" value="Genomic_DNA"/>
</dbReference>
<gene>
    <name evidence="2" type="ORF">ACFPP9_13505</name>
</gene>
<keyword evidence="3" id="KW-1185">Reference proteome</keyword>
<evidence type="ECO:0000313" key="2">
    <source>
        <dbReference type="EMBL" id="MFC5516796.1"/>
    </source>
</evidence>
<evidence type="ECO:0000313" key="3">
    <source>
        <dbReference type="Proteomes" id="UP001596150"/>
    </source>
</evidence>
<dbReference type="InterPro" id="IPR021529">
    <property type="entry name" value="DUF2798"/>
</dbReference>
<keyword evidence="1" id="KW-1133">Transmembrane helix</keyword>
<reference evidence="3" key="1">
    <citation type="journal article" date="2019" name="Int. J. Syst. Evol. Microbiol.">
        <title>The Global Catalogue of Microorganisms (GCM) 10K type strain sequencing project: providing services to taxonomists for standard genome sequencing and annotation.</title>
        <authorList>
            <consortium name="The Broad Institute Genomics Platform"/>
            <consortium name="The Broad Institute Genome Sequencing Center for Infectious Disease"/>
            <person name="Wu L."/>
            <person name="Ma J."/>
        </authorList>
    </citation>
    <scope>NUCLEOTIDE SEQUENCE [LARGE SCALE GENOMIC DNA]</scope>
    <source>
        <strain evidence="3">KACC 12633</strain>
    </source>
</reference>